<dbReference type="RefSeq" id="WP_028105236.1">
    <property type="nucleotide sequence ID" value="NZ_LVVL01000019.1"/>
</dbReference>
<comment type="caution">
    <text evidence="1">The sequence shown here is derived from an EMBL/GenBank/DDBJ whole genome shotgun (WGS) entry which is preliminary data.</text>
</comment>
<accession>A0ABX2V4S9</accession>
<dbReference type="Proteomes" id="UP000078447">
    <property type="component" value="Unassembled WGS sequence"/>
</dbReference>
<dbReference type="Gene3D" id="3.60.15.10">
    <property type="entry name" value="Ribonuclease Z/Hydroxyacylglutathione hydrolase-like"/>
    <property type="match status" value="1"/>
</dbReference>
<sequence>MRDAELEILAKKTIRADILKVGHHGAKTSTSTTFLKYVKPKYAVISVGKNAYGHPTKEVVMNLKRAKATMLRADKSGTIVFEGNGSSYTIKKSK</sequence>
<keyword evidence="2" id="KW-1185">Reference proteome</keyword>
<name>A0ABX2V4S9_9BACL</name>
<organism evidence="1 2">
    <name type="scientific">Exiguobacterium undae</name>
    <dbReference type="NCBI Taxonomy" id="169177"/>
    <lineage>
        <taxon>Bacteria</taxon>
        <taxon>Bacillati</taxon>
        <taxon>Bacillota</taxon>
        <taxon>Bacilli</taxon>
        <taxon>Bacillales</taxon>
        <taxon>Bacillales Family XII. Incertae Sedis</taxon>
        <taxon>Exiguobacterium</taxon>
    </lineage>
</organism>
<dbReference type="InterPro" id="IPR052159">
    <property type="entry name" value="Competence_DNA_uptake"/>
</dbReference>
<gene>
    <name evidence="1" type="ORF">A3783_15045</name>
</gene>
<dbReference type="EMBL" id="LVVL01000019">
    <property type="protein sequence ID" value="OAN10086.1"/>
    <property type="molecule type" value="Genomic_DNA"/>
</dbReference>
<dbReference type="SUPFAM" id="SSF56281">
    <property type="entry name" value="Metallo-hydrolase/oxidoreductase"/>
    <property type="match status" value="1"/>
</dbReference>
<proteinExistence type="predicted"/>
<evidence type="ECO:0000313" key="1">
    <source>
        <dbReference type="EMBL" id="OAN10086.1"/>
    </source>
</evidence>
<protein>
    <submittedName>
        <fullName evidence="1">Uncharacterized protein</fullName>
    </submittedName>
</protein>
<reference evidence="1 2" key="1">
    <citation type="submission" date="2016-03" db="EMBL/GenBank/DDBJ databases">
        <authorList>
            <person name="Cho S.-Y."/>
            <person name="Lim S."/>
            <person name="Kim H."/>
            <person name="Soh E.H."/>
            <person name="Moon J.S."/>
        </authorList>
    </citation>
    <scope>NUCLEOTIDE SEQUENCE [LARGE SCALE GENOMIC DNA]</scope>
    <source>
        <strain evidence="1 2">KCTC 3810</strain>
    </source>
</reference>
<evidence type="ECO:0000313" key="2">
    <source>
        <dbReference type="Proteomes" id="UP000078447"/>
    </source>
</evidence>
<dbReference type="PANTHER" id="PTHR30619:SF7">
    <property type="entry name" value="BETA-LACTAMASE DOMAIN PROTEIN"/>
    <property type="match status" value="1"/>
</dbReference>
<dbReference type="InterPro" id="IPR036866">
    <property type="entry name" value="RibonucZ/Hydroxyglut_hydro"/>
</dbReference>
<dbReference type="PANTHER" id="PTHR30619">
    <property type="entry name" value="DNA INTERNALIZATION/COMPETENCE PROTEIN COMEC/REC2"/>
    <property type="match status" value="1"/>
</dbReference>